<dbReference type="PRINTS" id="PR00033">
    <property type="entry name" value="HTHASNC"/>
</dbReference>
<evidence type="ECO:0000313" key="6">
    <source>
        <dbReference type="Proteomes" id="UP000297031"/>
    </source>
</evidence>
<evidence type="ECO:0000259" key="4">
    <source>
        <dbReference type="PROSITE" id="PS50956"/>
    </source>
</evidence>
<dbReference type="SMART" id="SM00344">
    <property type="entry name" value="HTH_ASNC"/>
    <property type="match status" value="1"/>
</dbReference>
<evidence type="ECO:0000313" key="5">
    <source>
        <dbReference type="EMBL" id="QCD36535.1"/>
    </source>
</evidence>
<reference evidence="5 6" key="1">
    <citation type="submission" date="2019-02" db="EMBL/GenBank/DDBJ databases">
        <title>Isolation and identification of novel species under the genus Muribaculum.</title>
        <authorList>
            <person name="Miyake S."/>
            <person name="Ding Y."/>
            <person name="Low A."/>
            <person name="Soh M."/>
            <person name="Seedorf H."/>
        </authorList>
    </citation>
    <scope>NUCLEOTIDE SEQUENCE [LARGE SCALE GENOMIC DNA]</scope>
    <source>
        <strain evidence="5 6">TLL-A4</strain>
    </source>
</reference>
<dbReference type="InterPro" id="IPR019888">
    <property type="entry name" value="Tscrpt_reg_AsnC-like"/>
</dbReference>
<dbReference type="RefSeq" id="WP_136410941.1">
    <property type="nucleotide sequence ID" value="NZ_CP039393.1"/>
</dbReference>
<dbReference type="Gene3D" id="1.10.10.10">
    <property type="entry name" value="Winged helix-like DNA-binding domain superfamily/Winged helix DNA-binding domain"/>
    <property type="match status" value="1"/>
</dbReference>
<dbReference type="KEGG" id="mgod:E7746_11910"/>
<evidence type="ECO:0000256" key="2">
    <source>
        <dbReference type="ARBA" id="ARBA00023125"/>
    </source>
</evidence>
<dbReference type="PANTHER" id="PTHR30154">
    <property type="entry name" value="LEUCINE-RESPONSIVE REGULATORY PROTEIN"/>
    <property type="match status" value="1"/>
</dbReference>
<dbReference type="InterPro" id="IPR011008">
    <property type="entry name" value="Dimeric_a/b-barrel"/>
</dbReference>
<keyword evidence="1" id="KW-0805">Transcription regulation</keyword>
<dbReference type="GO" id="GO:0043565">
    <property type="term" value="F:sequence-specific DNA binding"/>
    <property type="evidence" value="ECO:0007669"/>
    <property type="project" value="InterPro"/>
</dbReference>
<proteinExistence type="predicted"/>
<dbReference type="SUPFAM" id="SSF54909">
    <property type="entry name" value="Dimeric alpha+beta barrel"/>
    <property type="match status" value="1"/>
</dbReference>
<dbReference type="GO" id="GO:0006355">
    <property type="term" value="P:regulation of DNA-templated transcription"/>
    <property type="evidence" value="ECO:0007669"/>
    <property type="project" value="UniProtKB-ARBA"/>
</dbReference>
<dbReference type="Gene3D" id="3.30.70.920">
    <property type="match status" value="1"/>
</dbReference>
<dbReference type="GO" id="GO:0005829">
    <property type="term" value="C:cytosol"/>
    <property type="evidence" value="ECO:0007669"/>
    <property type="project" value="TreeGrafter"/>
</dbReference>
<feature type="domain" description="HTH asnC-type" evidence="4">
    <location>
        <begin position="7"/>
        <end position="68"/>
    </location>
</feature>
<evidence type="ECO:0000256" key="3">
    <source>
        <dbReference type="ARBA" id="ARBA00023163"/>
    </source>
</evidence>
<dbReference type="InterPro" id="IPR019887">
    <property type="entry name" value="Tscrpt_reg_AsnC/Lrp_C"/>
</dbReference>
<dbReference type="InterPro" id="IPR011991">
    <property type="entry name" value="ArsR-like_HTH"/>
</dbReference>
<dbReference type="EMBL" id="CP039393">
    <property type="protein sequence ID" value="QCD36535.1"/>
    <property type="molecule type" value="Genomic_DNA"/>
</dbReference>
<dbReference type="PROSITE" id="PS50956">
    <property type="entry name" value="HTH_ASNC_2"/>
    <property type="match status" value="1"/>
</dbReference>
<keyword evidence="2" id="KW-0238">DNA-binding</keyword>
<dbReference type="CDD" id="cd00090">
    <property type="entry name" value="HTH_ARSR"/>
    <property type="match status" value="1"/>
</dbReference>
<dbReference type="AlphaFoldDB" id="A0A4P7VQJ0"/>
<organism evidence="5 6">
    <name type="scientific">Muribaculum gordoncarteri</name>
    <dbReference type="NCBI Taxonomy" id="2530390"/>
    <lineage>
        <taxon>Bacteria</taxon>
        <taxon>Pseudomonadati</taxon>
        <taxon>Bacteroidota</taxon>
        <taxon>Bacteroidia</taxon>
        <taxon>Bacteroidales</taxon>
        <taxon>Muribaculaceae</taxon>
        <taxon>Muribaculum</taxon>
    </lineage>
</organism>
<dbReference type="OrthoDB" id="9800326at2"/>
<keyword evidence="3" id="KW-0804">Transcription</keyword>
<evidence type="ECO:0000256" key="1">
    <source>
        <dbReference type="ARBA" id="ARBA00023015"/>
    </source>
</evidence>
<accession>A0A4P7VQJ0</accession>
<dbReference type="Pfam" id="PF01037">
    <property type="entry name" value="AsnC_trans_reg"/>
    <property type="match status" value="1"/>
</dbReference>
<dbReference type="GO" id="GO:0043200">
    <property type="term" value="P:response to amino acid"/>
    <property type="evidence" value="ECO:0007669"/>
    <property type="project" value="TreeGrafter"/>
</dbReference>
<keyword evidence="6" id="KW-1185">Reference proteome</keyword>
<dbReference type="InterPro" id="IPR036390">
    <property type="entry name" value="WH_DNA-bd_sf"/>
</dbReference>
<gene>
    <name evidence="5" type="ORF">E7746_11910</name>
</gene>
<name>A0A4P7VQJ0_9BACT</name>
<dbReference type="Proteomes" id="UP000297031">
    <property type="component" value="Chromosome"/>
</dbReference>
<protein>
    <submittedName>
        <fullName evidence="5">Lrp/AsnC family transcriptional regulator</fullName>
    </submittedName>
</protein>
<dbReference type="SUPFAM" id="SSF46785">
    <property type="entry name" value="Winged helix' DNA-binding domain"/>
    <property type="match status" value="1"/>
</dbReference>
<dbReference type="InterPro" id="IPR036388">
    <property type="entry name" value="WH-like_DNA-bd_sf"/>
</dbReference>
<dbReference type="Pfam" id="PF13412">
    <property type="entry name" value="HTH_24"/>
    <property type="match status" value="1"/>
</dbReference>
<sequence length="156" mass="17847">MTPTESIDNVDLDILRALQSDARLTVRQIAMRVHRSPTPVFERLRRLESQGYIRRYVTVLDADKLGQGFVVFCQVKLRHINRDIANDFMSRILAIPEVTECYNVSGACDYLLKIYAPSMSEYRDFLLNKLGAIESLGSVESTFVMSEVKHNYSIPI</sequence>
<dbReference type="PANTHER" id="PTHR30154:SF34">
    <property type="entry name" value="TRANSCRIPTIONAL REGULATOR AZLB"/>
    <property type="match status" value="1"/>
</dbReference>
<dbReference type="InterPro" id="IPR000485">
    <property type="entry name" value="AsnC-type_HTH_dom"/>
</dbReference>